<dbReference type="AlphaFoldDB" id="A0A164SVF3"/>
<dbReference type="InterPro" id="IPR013761">
    <property type="entry name" value="SAM/pointed_sf"/>
</dbReference>
<proteinExistence type="predicted"/>
<name>A0A164SVF3_9CRUS</name>
<evidence type="ECO:0000256" key="1">
    <source>
        <dbReference type="SAM" id="Phobius"/>
    </source>
</evidence>
<feature type="transmembrane region" description="Helical" evidence="1">
    <location>
        <begin position="89"/>
        <end position="105"/>
    </location>
</feature>
<gene>
    <name evidence="3" type="ORF">APZ42_025645</name>
</gene>
<sequence length="377" mass="43282">MDRCLDEMKALSVNDVEIFLKTKGFSNDVTDIMRGNEIDGESLLLLNNTEVVSMGFKIGTAAKFRKLLEILRSDVSAQKGAHQICKMKLKLLVLVFVLLLTTFLVKKKRVVKPTNKGVEPLKGKAASFDEDKMKSMVEWIKVHVCSGSNRAKIFEYMENTFEFRDRESTFRFTSASEILMEYPRLADVDEGSFCRIFIINTRTCMMHSNCASSRDCMNLLILCLQLLPAVFNVKKASFDSKVDRLFHFVKQNALISEAVEAKDVIHHKQPYLIVVGSLEHPLFFNLVVDQTLIPLVRDCSRSFCVLFASFFVFRLESLAHLDKFYLFFEQFVFQIFLGELCYKISPSNQEFANPYSTFLPSDVRIIAEHPLDIYELN</sequence>
<feature type="domain" description="SAM" evidence="2">
    <location>
        <begin position="8"/>
        <end position="74"/>
    </location>
</feature>
<dbReference type="InterPro" id="IPR001660">
    <property type="entry name" value="SAM"/>
</dbReference>
<evidence type="ECO:0000259" key="2">
    <source>
        <dbReference type="SMART" id="SM00454"/>
    </source>
</evidence>
<dbReference type="EMBL" id="LRGB01001924">
    <property type="protein sequence ID" value="KZS09982.1"/>
    <property type="molecule type" value="Genomic_DNA"/>
</dbReference>
<dbReference type="OrthoDB" id="10053555at2759"/>
<feature type="non-terminal residue" evidence="3">
    <location>
        <position position="377"/>
    </location>
</feature>
<organism evidence="3 4">
    <name type="scientific">Daphnia magna</name>
    <dbReference type="NCBI Taxonomy" id="35525"/>
    <lineage>
        <taxon>Eukaryota</taxon>
        <taxon>Metazoa</taxon>
        <taxon>Ecdysozoa</taxon>
        <taxon>Arthropoda</taxon>
        <taxon>Crustacea</taxon>
        <taxon>Branchiopoda</taxon>
        <taxon>Diplostraca</taxon>
        <taxon>Cladocera</taxon>
        <taxon>Anomopoda</taxon>
        <taxon>Daphniidae</taxon>
        <taxon>Daphnia</taxon>
    </lineage>
</organism>
<accession>A0A164SVF3</accession>
<keyword evidence="1" id="KW-0472">Membrane</keyword>
<dbReference type="Gene3D" id="1.10.150.50">
    <property type="entry name" value="Transcription Factor, Ets-1"/>
    <property type="match status" value="1"/>
</dbReference>
<evidence type="ECO:0000313" key="4">
    <source>
        <dbReference type="Proteomes" id="UP000076858"/>
    </source>
</evidence>
<keyword evidence="1" id="KW-0812">Transmembrane</keyword>
<evidence type="ECO:0000313" key="3">
    <source>
        <dbReference type="EMBL" id="KZS09982.1"/>
    </source>
</evidence>
<reference evidence="3 4" key="1">
    <citation type="submission" date="2016-03" db="EMBL/GenBank/DDBJ databases">
        <title>EvidentialGene: Evidence-directed Construction of Genes on Genomes.</title>
        <authorList>
            <person name="Gilbert D.G."/>
            <person name="Choi J.-H."/>
            <person name="Mockaitis K."/>
            <person name="Colbourne J."/>
            <person name="Pfrender M."/>
        </authorList>
    </citation>
    <scope>NUCLEOTIDE SEQUENCE [LARGE SCALE GENOMIC DNA]</scope>
    <source>
        <strain evidence="3 4">Xinb3</strain>
        <tissue evidence="3">Complete organism</tissue>
    </source>
</reference>
<keyword evidence="4" id="KW-1185">Reference proteome</keyword>
<protein>
    <recommendedName>
        <fullName evidence="2">SAM domain-containing protein</fullName>
    </recommendedName>
</protein>
<keyword evidence="1" id="KW-1133">Transmembrane helix</keyword>
<comment type="caution">
    <text evidence="3">The sequence shown here is derived from an EMBL/GenBank/DDBJ whole genome shotgun (WGS) entry which is preliminary data.</text>
</comment>
<dbReference type="Proteomes" id="UP000076858">
    <property type="component" value="Unassembled WGS sequence"/>
</dbReference>
<dbReference type="SUPFAM" id="SSF47769">
    <property type="entry name" value="SAM/Pointed domain"/>
    <property type="match status" value="1"/>
</dbReference>
<dbReference type="SMART" id="SM00454">
    <property type="entry name" value="SAM"/>
    <property type="match status" value="1"/>
</dbReference>